<dbReference type="GO" id="GO:0005886">
    <property type="term" value="C:plasma membrane"/>
    <property type="evidence" value="ECO:0007669"/>
    <property type="project" value="UniProtKB-SubCell"/>
</dbReference>
<comment type="similarity">
    <text evidence="5">Belongs to the 4-toluene sulfonate uptake permease (TSUP) (TC 2.A.102) family.</text>
</comment>
<gene>
    <name evidence="6" type="ORF">SAMN06295916_1367</name>
</gene>
<protein>
    <recommendedName>
        <fullName evidence="5">Probable membrane transporter protein</fullName>
    </recommendedName>
</protein>
<dbReference type="Proteomes" id="UP000197215">
    <property type="component" value="Unassembled WGS sequence"/>
</dbReference>
<keyword evidence="3 5" id="KW-1133">Transmembrane helix</keyword>
<evidence type="ECO:0000313" key="7">
    <source>
        <dbReference type="Proteomes" id="UP000197215"/>
    </source>
</evidence>
<evidence type="ECO:0000256" key="3">
    <source>
        <dbReference type="ARBA" id="ARBA00022989"/>
    </source>
</evidence>
<dbReference type="InterPro" id="IPR051598">
    <property type="entry name" value="TSUP/Inactive_protease-like"/>
</dbReference>
<evidence type="ECO:0000256" key="4">
    <source>
        <dbReference type="ARBA" id="ARBA00023136"/>
    </source>
</evidence>
<feature type="transmembrane region" description="Helical" evidence="5">
    <location>
        <begin position="98"/>
        <end position="116"/>
    </location>
</feature>
<dbReference type="RefSeq" id="WP_088813312.1">
    <property type="nucleotide sequence ID" value="NZ_FYEX01000002.1"/>
</dbReference>
<keyword evidence="4 5" id="KW-0472">Membrane</keyword>
<keyword evidence="7" id="KW-1185">Reference proteome</keyword>
<feature type="transmembrane region" description="Helical" evidence="5">
    <location>
        <begin position="152"/>
        <end position="178"/>
    </location>
</feature>
<dbReference type="OrthoDB" id="7031597at2"/>
<proteinExistence type="inferred from homology"/>
<comment type="subcellular location">
    <subcellularLocation>
        <location evidence="5">Cell membrane</location>
        <topology evidence="5">Multi-pass membrane protein</topology>
    </subcellularLocation>
    <subcellularLocation>
        <location evidence="1">Membrane</location>
        <topology evidence="1">Multi-pass membrane protein</topology>
    </subcellularLocation>
</comment>
<evidence type="ECO:0000313" key="6">
    <source>
        <dbReference type="EMBL" id="SNC71750.1"/>
    </source>
</evidence>
<feature type="transmembrane region" description="Helical" evidence="5">
    <location>
        <begin position="12"/>
        <end position="38"/>
    </location>
</feature>
<feature type="transmembrane region" description="Helical" evidence="5">
    <location>
        <begin position="73"/>
        <end position="92"/>
    </location>
</feature>
<dbReference type="EMBL" id="FYEX01000002">
    <property type="protein sequence ID" value="SNC71750.1"/>
    <property type="molecule type" value="Genomic_DNA"/>
</dbReference>
<dbReference type="PANTHER" id="PTHR43701:SF2">
    <property type="entry name" value="MEMBRANE TRANSPORTER PROTEIN YJNA-RELATED"/>
    <property type="match status" value="1"/>
</dbReference>
<dbReference type="Pfam" id="PF01925">
    <property type="entry name" value="TauE"/>
    <property type="match status" value="1"/>
</dbReference>
<feature type="transmembrane region" description="Helical" evidence="5">
    <location>
        <begin position="44"/>
        <end position="64"/>
    </location>
</feature>
<keyword evidence="2 5" id="KW-0812">Transmembrane</keyword>
<dbReference type="PANTHER" id="PTHR43701">
    <property type="entry name" value="MEMBRANE TRANSPORTER PROTEIN MJ0441-RELATED"/>
    <property type="match status" value="1"/>
</dbReference>
<dbReference type="AlphaFoldDB" id="A0A212U0S7"/>
<feature type="transmembrane region" description="Helical" evidence="5">
    <location>
        <begin position="219"/>
        <end position="238"/>
    </location>
</feature>
<keyword evidence="5" id="KW-1003">Cell membrane</keyword>
<organism evidence="6 7">
    <name type="scientific">Polynucleobacter victoriensis</name>
    <dbReference type="NCBI Taxonomy" id="2049319"/>
    <lineage>
        <taxon>Bacteria</taxon>
        <taxon>Pseudomonadati</taxon>
        <taxon>Pseudomonadota</taxon>
        <taxon>Betaproteobacteria</taxon>
        <taxon>Burkholderiales</taxon>
        <taxon>Burkholderiaceae</taxon>
        <taxon>Polynucleobacter</taxon>
    </lineage>
</organism>
<feature type="transmembrane region" description="Helical" evidence="5">
    <location>
        <begin position="250"/>
        <end position="267"/>
    </location>
</feature>
<sequence>MDLTLIGVALGIFVGVLLGLTGAGGAILSVPLLGFFLHLNVAEAAPIGLLAVSLSAGLGAYLGLRSKIMRYKAAMLIASAGLLFSPIGIWLAHQLPNWPLVLIFCLVLLLVARNMWGQAKRELAGIEEELGPPCMLDQTIGKLTWTLPCARALAMSGALAGFFSGLLGVGGGFIIVPALRKFTDLPMKSIVATSLGVLTIVSFGGVLFSNLYGSMNWSLAAPFAGGSVVGLLIGRQAVKSISGPRVQQAFAIFALMISVAMMIKLIMT</sequence>
<evidence type="ECO:0000256" key="5">
    <source>
        <dbReference type="RuleBase" id="RU363041"/>
    </source>
</evidence>
<name>A0A212U0S7_9BURK</name>
<accession>A0A212U0S7</accession>
<feature type="transmembrane region" description="Helical" evidence="5">
    <location>
        <begin position="190"/>
        <end position="212"/>
    </location>
</feature>
<dbReference type="InterPro" id="IPR002781">
    <property type="entry name" value="TM_pro_TauE-like"/>
</dbReference>
<reference evidence="6 7" key="1">
    <citation type="submission" date="2017-06" db="EMBL/GenBank/DDBJ databases">
        <authorList>
            <person name="Kim H.J."/>
            <person name="Triplett B.A."/>
        </authorList>
    </citation>
    <scope>NUCLEOTIDE SEQUENCE [LARGE SCALE GENOMIC DNA]</scope>
    <source>
        <strain evidence="6 7">MWH-VicM1</strain>
    </source>
</reference>
<evidence type="ECO:0000256" key="1">
    <source>
        <dbReference type="ARBA" id="ARBA00004141"/>
    </source>
</evidence>
<evidence type="ECO:0000256" key="2">
    <source>
        <dbReference type="ARBA" id="ARBA00022692"/>
    </source>
</evidence>